<dbReference type="Proteomes" id="UP000494119">
    <property type="component" value="Unassembled WGS sequence"/>
</dbReference>
<proteinExistence type="predicted"/>
<name>A0A6J5GMV3_9BURK</name>
<dbReference type="InterPro" id="IPR011576">
    <property type="entry name" value="Pyridox_Oxase_N"/>
</dbReference>
<protein>
    <recommendedName>
        <fullName evidence="2">Pyridoxamine 5'-phosphate oxidase N-terminal domain-containing protein</fullName>
    </recommendedName>
</protein>
<feature type="region of interest" description="Disordered" evidence="1">
    <location>
        <begin position="1"/>
        <end position="25"/>
    </location>
</feature>
<feature type="domain" description="Pyridoxamine 5'-phosphate oxidase N-terminal" evidence="2">
    <location>
        <begin position="41"/>
        <end position="131"/>
    </location>
</feature>
<feature type="compositionally biased region" description="Basic and acidic residues" evidence="1">
    <location>
        <begin position="1"/>
        <end position="21"/>
    </location>
</feature>
<dbReference type="Pfam" id="PF01243">
    <property type="entry name" value="PNPOx_N"/>
    <property type="match status" value="1"/>
</dbReference>
<dbReference type="SUPFAM" id="SSF50475">
    <property type="entry name" value="FMN-binding split barrel"/>
    <property type="match status" value="1"/>
</dbReference>
<dbReference type="EMBL" id="CADIKL010000036">
    <property type="protein sequence ID" value="CAB3802040.1"/>
    <property type="molecule type" value="Genomic_DNA"/>
</dbReference>
<accession>A0A6J5GMV3</accession>
<organism evidence="3 4">
    <name type="scientific">Paraburkholderia caffeinitolerans</name>
    <dbReference type="NCBI Taxonomy" id="1723730"/>
    <lineage>
        <taxon>Bacteria</taxon>
        <taxon>Pseudomonadati</taxon>
        <taxon>Pseudomonadota</taxon>
        <taxon>Betaproteobacteria</taxon>
        <taxon>Burkholderiales</taxon>
        <taxon>Burkholderiaceae</taxon>
        <taxon>Paraburkholderia</taxon>
    </lineage>
</organism>
<keyword evidence="4" id="KW-1185">Reference proteome</keyword>
<dbReference type="InterPro" id="IPR012349">
    <property type="entry name" value="Split_barrel_FMN-bd"/>
</dbReference>
<dbReference type="AlphaFoldDB" id="A0A6J5GMV3"/>
<evidence type="ECO:0000256" key="1">
    <source>
        <dbReference type="SAM" id="MobiDB-lite"/>
    </source>
</evidence>
<dbReference type="RefSeq" id="WP_129563840.1">
    <property type="nucleotide sequence ID" value="NZ_CADIKL010000036.1"/>
</dbReference>
<sequence>MHRDETRDAAPERKHADEQNEARMLPPELVSALDGEHLEAHADEAFRLSTVSADGWPHGAQLSVGEVLALDAQTLLVAMWPRSNTAQNMLRDARLALTLVHDGAVLEIRAHASLIAEHQTALDLSVFRLRIERVEVHRAKYAEVLSGVTFRLHEREKVIARWREQIAMLRSHAAPV</sequence>
<evidence type="ECO:0000313" key="3">
    <source>
        <dbReference type="EMBL" id="CAB3802040.1"/>
    </source>
</evidence>
<reference evidence="3 4" key="1">
    <citation type="submission" date="2020-04" db="EMBL/GenBank/DDBJ databases">
        <authorList>
            <person name="De Canck E."/>
        </authorList>
    </citation>
    <scope>NUCLEOTIDE SEQUENCE [LARGE SCALE GENOMIC DNA]</scope>
    <source>
        <strain evidence="3 4">LMG 28688</strain>
    </source>
</reference>
<gene>
    <name evidence="3" type="ORF">LMG28688_05495</name>
</gene>
<evidence type="ECO:0000313" key="4">
    <source>
        <dbReference type="Proteomes" id="UP000494119"/>
    </source>
</evidence>
<evidence type="ECO:0000259" key="2">
    <source>
        <dbReference type="Pfam" id="PF01243"/>
    </source>
</evidence>
<dbReference type="Gene3D" id="2.30.110.10">
    <property type="entry name" value="Electron Transport, Fmn-binding Protein, Chain A"/>
    <property type="match status" value="1"/>
</dbReference>